<dbReference type="Proteomes" id="UP000279307">
    <property type="component" value="Chromosome 7"/>
</dbReference>
<evidence type="ECO:0000313" key="3">
    <source>
        <dbReference type="EMBL" id="RLU20086.1"/>
    </source>
</evidence>
<proteinExistence type="predicted"/>
<feature type="chain" id="PRO_5033208649" evidence="1">
    <location>
        <begin position="20"/>
        <end position="291"/>
    </location>
</feature>
<dbReference type="AlphaFoldDB" id="A0A026W9J5"/>
<reference evidence="2 4" key="1">
    <citation type="journal article" date="2014" name="Curr. Biol.">
        <title>The genome of the clonal raider ant Cerapachys biroi.</title>
        <authorList>
            <person name="Oxley P.R."/>
            <person name="Ji L."/>
            <person name="Fetter-Pruneda I."/>
            <person name="McKenzie S.K."/>
            <person name="Li C."/>
            <person name="Hu H."/>
            <person name="Zhang G."/>
            <person name="Kronauer D.J."/>
        </authorList>
    </citation>
    <scope>NUCLEOTIDE SEQUENCE [LARGE SCALE GENOMIC DNA]</scope>
</reference>
<organism evidence="2 4">
    <name type="scientific">Ooceraea biroi</name>
    <name type="common">Clonal raider ant</name>
    <name type="synonym">Cerapachys biroi</name>
    <dbReference type="NCBI Taxonomy" id="2015173"/>
    <lineage>
        <taxon>Eukaryota</taxon>
        <taxon>Metazoa</taxon>
        <taxon>Ecdysozoa</taxon>
        <taxon>Arthropoda</taxon>
        <taxon>Hexapoda</taxon>
        <taxon>Insecta</taxon>
        <taxon>Pterygota</taxon>
        <taxon>Neoptera</taxon>
        <taxon>Endopterygota</taxon>
        <taxon>Hymenoptera</taxon>
        <taxon>Apocrita</taxon>
        <taxon>Aculeata</taxon>
        <taxon>Formicoidea</taxon>
        <taxon>Formicidae</taxon>
        <taxon>Dorylinae</taxon>
        <taxon>Ooceraea</taxon>
    </lineage>
</organism>
<reference evidence="3" key="3">
    <citation type="submission" date="2018-07" db="EMBL/GenBank/DDBJ databases">
        <authorList>
            <person name="Mckenzie S.K."/>
            <person name="Kronauer D.J.C."/>
        </authorList>
    </citation>
    <scope>NUCLEOTIDE SEQUENCE</scope>
    <source>
        <strain evidence="3">Clonal line C1</strain>
    </source>
</reference>
<dbReference type="EMBL" id="KK107347">
    <property type="protein sequence ID" value="EZA52346.1"/>
    <property type="molecule type" value="Genomic_DNA"/>
</dbReference>
<feature type="signal peptide" evidence="1">
    <location>
        <begin position="1"/>
        <end position="19"/>
    </location>
</feature>
<evidence type="ECO:0000313" key="4">
    <source>
        <dbReference type="Proteomes" id="UP000053097"/>
    </source>
</evidence>
<gene>
    <name evidence="3" type="ORF">DMN91_006692</name>
    <name evidence="2" type="ORF">X777_09016</name>
</gene>
<protein>
    <submittedName>
        <fullName evidence="2">Uncharacterized protein</fullName>
    </submittedName>
</protein>
<name>A0A026W9J5_OOCBI</name>
<accession>A0A026W9J5</accession>
<keyword evidence="1" id="KW-0732">Signal</keyword>
<dbReference type="Proteomes" id="UP000053097">
    <property type="component" value="Unassembled WGS sequence"/>
</dbReference>
<dbReference type="OrthoDB" id="7539124at2759"/>
<keyword evidence="4" id="KW-1185">Reference proteome</keyword>
<evidence type="ECO:0000256" key="1">
    <source>
        <dbReference type="SAM" id="SignalP"/>
    </source>
</evidence>
<dbReference type="EMBL" id="QOIP01000007">
    <property type="protein sequence ID" value="RLU20086.1"/>
    <property type="molecule type" value="Genomic_DNA"/>
</dbReference>
<reference evidence="3" key="2">
    <citation type="journal article" date="2018" name="Genome Res.">
        <title>The genomic architecture and molecular evolution of ant odorant receptors.</title>
        <authorList>
            <person name="McKenzie S.K."/>
            <person name="Kronauer D.J.C."/>
        </authorList>
    </citation>
    <scope>NUCLEOTIDE SEQUENCE [LARGE SCALE GENOMIC DNA]</scope>
    <source>
        <strain evidence="3">Clonal line C1</strain>
    </source>
</reference>
<sequence length="291" mass="33244">MTPLFCWVFLLALVGRAASLPAPLVNDACALVCNPGAETEGERERRERDPNQYPRYPKGVCKLQSKSDHDQAKVLVSHCLKLCANDLSEASELNCFVLRSSIESELGCYCPALVPLSPNTMRLHENWRITHLVNELAKDLVSNIFNSPIEQGVICELHQETFPISVAVEGQIGAKCRSYSTETTTESEQRSKRDAGEGIFMEKLRDSIRHPEEKENIAEPQKEDIKYTSPERVMESTTEHFLEELEDSIKPMTYFERMDYSRYCEVSCRSSKPDSQCQCEQWKQQQKKQKL</sequence>
<evidence type="ECO:0000313" key="2">
    <source>
        <dbReference type="EMBL" id="EZA52346.1"/>
    </source>
</evidence>